<name>A0A4P9WHM7_9FUNG</name>
<dbReference type="EMBL" id="KZ995752">
    <property type="protein sequence ID" value="RKO90046.1"/>
    <property type="molecule type" value="Genomic_DNA"/>
</dbReference>
<dbReference type="InterPro" id="IPR052402">
    <property type="entry name" value="ADCK_kinase"/>
</dbReference>
<evidence type="ECO:0000256" key="1">
    <source>
        <dbReference type="SAM" id="MobiDB-lite"/>
    </source>
</evidence>
<sequence length="413" mass="45250">MDHSHKDTFTGGGYIRVVDEEFVITKGVADSFSVMQPKRQRPKTARILGRDLQRHGAERVRMVGHAANELGPPRVGPLFWGPLLPPAIQPRRHQLLSAWTSSLLPRLLNLLKLILPSAFLVPTSGRPCRPAAPSAFRSLLLPALPPALARTLALLPVPPLPLSRTLVSSHQLLAPPTSPCPLRLTTPHSSFSFPLLLSFRRSAISSHAEPPQQPPHPPRAPPRGLFAVGVLLPALIFAQSRDDPPDAKQPVPPRHASAYSNSSPTLYDTTSLAASAIQKPDPYLTGLRGILRILWRTLHLASIYLPLLLTFPVWYYFNRSSLFHDPSTSTPPRRTTLNMVAGQWLSSRSDVIAPEVCEVLARLQSLVVPHGWRETREAVEGLLGGRRLEEVFGEFDVVPVGVGAVAQVRGVGR</sequence>
<proteinExistence type="predicted"/>
<evidence type="ECO:0000256" key="2">
    <source>
        <dbReference type="SAM" id="Phobius"/>
    </source>
</evidence>
<dbReference type="PANTHER" id="PTHR45890">
    <property type="entry name" value="AARF DOMAIN CONTAINING KINASE 2 (PREDICTED)"/>
    <property type="match status" value="1"/>
</dbReference>
<evidence type="ECO:0000313" key="3">
    <source>
        <dbReference type="EMBL" id="RKO90046.1"/>
    </source>
</evidence>
<gene>
    <name evidence="3" type="ORF">BDK51DRAFT_38748</name>
</gene>
<dbReference type="AlphaFoldDB" id="A0A4P9WHM7"/>
<dbReference type="PANTHER" id="PTHR45890:SF1">
    <property type="entry name" value="AARF DOMAIN CONTAINING KINASE 2"/>
    <property type="match status" value="1"/>
</dbReference>
<keyword evidence="2" id="KW-0812">Transmembrane</keyword>
<protein>
    <submittedName>
        <fullName evidence="3">Uncharacterized protein</fullName>
    </submittedName>
</protein>
<dbReference type="Proteomes" id="UP000269721">
    <property type="component" value="Unassembled WGS sequence"/>
</dbReference>
<reference evidence="4" key="1">
    <citation type="journal article" date="2018" name="Nat. Microbiol.">
        <title>Leveraging single-cell genomics to expand the fungal tree of life.</title>
        <authorList>
            <person name="Ahrendt S.R."/>
            <person name="Quandt C.A."/>
            <person name="Ciobanu D."/>
            <person name="Clum A."/>
            <person name="Salamov A."/>
            <person name="Andreopoulos B."/>
            <person name="Cheng J.F."/>
            <person name="Woyke T."/>
            <person name="Pelin A."/>
            <person name="Henrissat B."/>
            <person name="Reynolds N.K."/>
            <person name="Benny G.L."/>
            <person name="Smith M.E."/>
            <person name="James T.Y."/>
            <person name="Grigoriev I.V."/>
        </authorList>
    </citation>
    <scope>NUCLEOTIDE SEQUENCE [LARGE SCALE GENOMIC DNA]</scope>
</reference>
<keyword evidence="4" id="KW-1185">Reference proteome</keyword>
<accession>A0A4P9WHM7</accession>
<evidence type="ECO:0000313" key="4">
    <source>
        <dbReference type="Proteomes" id="UP000269721"/>
    </source>
</evidence>
<organism evidence="3 4">
    <name type="scientific">Blyttiomyces helicus</name>
    <dbReference type="NCBI Taxonomy" id="388810"/>
    <lineage>
        <taxon>Eukaryota</taxon>
        <taxon>Fungi</taxon>
        <taxon>Fungi incertae sedis</taxon>
        <taxon>Chytridiomycota</taxon>
        <taxon>Chytridiomycota incertae sedis</taxon>
        <taxon>Chytridiomycetes</taxon>
        <taxon>Chytridiomycetes incertae sedis</taxon>
        <taxon>Blyttiomyces</taxon>
    </lineage>
</organism>
<keyword evidence="2" id="KW-1133">Transmembrane helix</keyword>
<feature type="transmembrane region" description="Helical" evidence="2">
    <location>
        <begin position="298"/>
        <end position="317"/>
    </location>
</feature>
<keyword evidence="2" id="KW-0472">Membrane</keyword>
<feature type="region of interest" description="Disordered" evidence="1">
    <location>
        <begin position="242"/>
        <end position="263"/>
    </location>
</feature>